<reference evidence="4" key="1">
    <citation type="submission" date="2020-05" db="EMBL/GenBank/DDBJ databases">
        <title>Phylogenomic resolution of chytrid fungi.</title>
        <authorList>
            <person name="Stajich J.E."/>
            <person name="Amses K."/>
            <person name="Simmons R."/>
            <person name="Seto K."/>
            <person name="Myers J."/>
            <person name="Bonds A."/>
            <person name="Quandt C.A."/>
            <person name="Barry K."/>
            <person name="Liu P."/>
            <person name="Grigoriev I."/>
            <person name="Longcore J.E."/>
            <person name="James T.Y."/>
        </authorList>
    </citation>
    <scope>NUCLEOTIDE SEQUENCE</scope>
    <source>
        <strain evidence="4">JEL0476</strain>
    </source>
</reference>
<organism evidence="4 5">
    <name type="scientific">Clydaea vesicula</name>
    <dbReference type="NCBI Taxonomy" id="447962"/>
    <lineage>
        <taxon>Eukaryota</taxon>
        <taxon>Fungi</taxon>
        <taxon>Fungi incertae sedis</taxon>
        <taxon>Chytridiomycota</taxon>
        <taxon>Chytridiomycota incertae sedis</taxon>
        <taxon>Chytridiomycetes</taxon>
        <taxon>Lobulomycetales</taxon>
        <taxon>Lobulomycetaceae</taxon>
        <taxon>Clydaea</taxon>
    </lineage>
</organism>
<gene>
    <name evidence="4" type="ORF">HK099_007545</name>
</gene>
<dbReference type="GO" id="GO:0016787">
    <property type="term" value="F:hydrolase activity"/>
    <property type="evidence" value="ECO:0007669"/>
    <property type="project" value="UniProtKB-KW"/>
</dbReference>
<evidence type="ECO:0000256" key="2">
    <source>
        <dbReference type="ARBA" id="ARBA00022801"/>
    </source>
</evidence>
<keyword evidence="2" id="KW-0378">Hydrolase</keyword>
<sequence length="673" mass="74505">MKKGEKRLKLTLEKIDINYPNPQKSNLILASKTISDLLKGITDRLFTASEILKVYTKTAIQLHYKFNFITEILYDDACSQADLVDLHFNTNKTLIGSLHAVPIVLKDDIDIKGYDSSLGCRCGTFRPKYMDSTIITILKLQGAIPFIKTNVSFHLLMAESNNTVFGQSINPLYQYISTGGSSGGLASCLSSFGSTSLVGVGSDRVGGLRIPSQNCGLYSLKPTSLRFPSATINNRSLCWATLPAVLGPVAQNLKDLKIIFQTLINSNPEFIDPSVTPIKFDDTSYKNIQEKKLRIGYFSHDGFFRSTPPCSRAVAKVVTELRAAGHECVEISIPNFTDAILLLCQLLTINLSAGCTSLTDLQELDLSQPIIPIIMLLKAPRRVIGKFFEKILDDQTAAKIIRSIGLGPGFSGSKDASFTNKIFFWWWYALKWFFGLGDRKDTRDGIDILKLISEKEDYQKNFNEIWSENGDIDAIVCPVHALPPLPSTSFPYICSGASYSMLFSFLDYPVGIIPNVTHVTPDDRIEDTLSYVHGRDVDESSSVFQHDASTNVFPLRPKHVPSHILPEGVNLMHDDLESNNISGTYTTPPIPPLPQEFFSNQNPVGEEQEPNTNFSVKTSFNLLGILGIEEYNSALQSGVLNGVGVGVQVVCRRYQEEKVLGVMKVIEKLKGKS</sequence>
<dbReference type="EMBL" id="JADGJW010000074">
    <property type="protein sequence ID" value="KAJ3224997.1"/>
    <property type="molecule type" value="Genomic_DNA"/>
</dbReference>
<evidence type="ECO:0000256" key="1">
    <source>
        <dbReference type="ARBA" id="ARBA00009199"/>
    </source>
</evidence>
<dbReference type="PANTHER" id="PTHR46072">
    <property type="entry name" value="AMIDASE-RELATED-RELATED"/>
    <property type="match status" value="1"/>
</dbReference>
<dbReference type="Pfam" id="PF01425">
    <property type="entry name" value="Amidase"/>
    <property type="match status" value="1"/>
</dbReference>
<comment type="similarity">
    <text evidence="1">Belongs to the amidase family.</text>
</comment>
<name>A0AAD5U8G0_9FUNG</name>
<comment type="caution">
    <text evidence="4">The sequence shown here is derived from an EMBL/GenBank/DDBJ whole genome shotgun (WGS) entry which is preliminary data.</text>
</comment>
<evidence type="ECO:0000313" key="5">
    <source>
        <dbReference type="Proteomes" id="UP001211065"/>
    </source>
</evidence>
<evidence type="ECO:0000313" key="4">
    <source>
        <dbReference type="EMBL" id="KAJ3224997.1"/>
    </source>
</evidence>
<evidence type="ECO:0000259" key="3">
    <source>
        <dbReference type="Pfam" id="PF01425"/>
    </source>
</evidence>
<keyword evidence="5" id="KW-1185">Reference proteome</keyword>
<dbReference type="Gene3D" id="3.90.1300.10">
    <property type="entry name" value="Amidase signature (AS) domain"/>
    <property type="match status" value="3"/>
</dbReference>
<dbReference type="SUPFAM" id="SSF75304">
    <property type="entry name" value="Amidase signature (AS) enzymes"/>
    <property type="match status" value="1"/>
</dbReference>
<protein>
    <recommendedName>
        <fullName evidence="3">Amidase domain-containing protein</fullName>
    </recommendedName>
</protein>
<dbReference type="InterPro" id="IPR036928">
    <property type="entry name" value="AS_sf"/>
</dbReference>
<dbReference type="InterPro" id="IPR023631">
    <property type="entry name" value="Amidase_dom"/>
</dbReference>
<dbReference type="PANTHER" id="PTHR46072:SF10">
    <property type="entry name" value="ACETAMIDASE"/>
    <property type="match status" value="1"/>
</dbReference>
<feature type="domain" description="Amidase" evidence="3">
    <location>
        <begin position="50"/>
        <end position="353"/>
    </location>
</feature>
<accession>A0AAD5U8G0</accession>
<dbReference type="Proteomes" id="UP001211065">
    <property type="component" value="Unassembled WGS sequence"/>
</dbReference>
<dbReference type="AlphaFoldDB" id="A0AAD5U8G0"/>
<proteinExistence type="inferred from homology"/>